<organism evidence="2 3">
    <name type="scientific">Aulographum hederae CBS 113979</name>
    <dbReference type="NCBI Taxonomy" id="1176131"/>
    <lineage>
        <taxon>Eukaryota</taxon>
        <taxon>Fungi</taxon>
        <taxon>Dikarya</taxon>
        <taxon>Ascomycota</taxon>
        <taxon>Pezizomycotina</taxon>
        <taxon>Dothideomycetes</taxon>
        <taxon>Pleosporomycetidae</taxon>
        <taxon>Aulographales</taxon>
        <taxon>Aulographaceae</taxon>
    </lineage>
</organism>
<gene>
    <name evidence="2" type="ORF">K402DRAFT_223604</name>
</gene>
<evidence type="ECO:0000256" key="1">
    <source>
        <dbReference type="SAM" id="SignalP"/>
    </source>
</evidence>
<dbReference type="AlphaFoldDB" id="A0A6G1GLQ5"/>
<accession>A0A6G1GLQ5</accession>
<feature type="signal peptide" evidence="1">
    <location>
        <begin position="1"/>
        <end position="21"/>
    </location>
</feature>
<keyword evidence="1" id="KW-0732">Signal</keyword>
<evidence type="ECO:0000313" key="2">
    <source>
        <dbReference type="EMBL" id="KAF1981687.1"/>
    </source>
</evidence>
<protein>
    <submittedName>
        <fullName evidence="2">Uncharacterized protein</fullName>
    </submittedName>
</protein>
<evidence type="ECO:0000313" key="3">
    <source>
        <dbReference type="Proteomes" id="UP000800041"/>
    </source>
</evidence>
<keyword evidence="3" id="KW-1185">Reference proteome</keyword>
<dbReference type="Proteomes" id="UP000800041">
    <property type="component" value="Unassembled WGS sequence"/>
</dbReference>
<name>A0A6G1GLQ5_9PEZI</name>
<reference evidence="2" key="1">
    <citation type="journal article" date="2020" name="Stud. Mycol.">
        <title>101 Dothideomycetes genomes: a test case for predicting lifestyles and emergence of pathogens.</title>
        <authorList>
            <person name="Haridas S."/>
            <person name="Albert R."/>
            <person name="Binder M."/>
            <person name="Bloem J."/>
            <person name="Labutti K."/>
            <person name="Salamov A."/>
            <person name="Andreopoulos B."/>
            <person name="Baker S."/>
            <person name="Barry K."/>
            <person name="Bills G."/>
            <person name="Bluhm B."/>
            <person name="Cannon C."/>
            <person name="Castanera R."/>
            <person name="Culley D."/>
            <person name="Daum C."/>
            <person name="Ezra D."/>
            <person name="Gonzalez J."/>
            <person name="Henrissat B."/>
            <person name="Kuo A."/>
            <person name="Liang C."/>
            <person name="Lipzen A."/>
            <person name="Lutzoni F."/>
            <person name="Magnuson J."/>
            <person name="Mondo S."/>
            <person name="Nolan M."/>
            <person name="Ohm R."/>
            <person name="Pangilinan J."/>
            <person name="Park H.-J."/>
            <person name="Ramirez L."/>
            <person name="Alfaro M."/>
            <person name="Sun H."/>
            <person name="Tritt A."/>
            <person name="Yoshinaga Y."/>
            <person name="Zwiers L.-H."/>
            <person name="Turgeon B."/>
            <person name="Goodwin S."/>
            <person name="Spatafora J."/>
            <person name="Crous P."/>
            <person name="Grigoriev I."/>
        </authorList>
    </citation>
    <scope>NUCLEOTIDE SEQUENCE</scope>
    <source>
        <strain evidence="2">CBS 113979</strain>
    </source>
</reference>
<dbReference type="OrthoDB" id="5315403at2759"/>
<sequence>MKTGLLCAALIVAFGLRIVTAAPSTSSKNNVLEARQNDVPACKKGTNGPPGKTYYDLGECNDTCFGTETDGGSGVCRGKCEVTFCQRCLEAWRCHVD</sequence>
<dbReference type="EMBL" id="ML977195">
    <property type="protein sequence ID" value="KAF1981687.1"/>
    <property type="molecule type" value="Genomic_DNA"/>
</dbReference>
<proteinExistence type="predicted"/>
<feature type="chain" id="PRO_5026343024" evidence="1">
    <location>
        <begin position="22"/>
        <end position="97"/>
    </location>
</feature>